<evidence type="ECO:0000256" key="2">
    <source>
        <dbReference type="ARBA" id="ARBA00010157"/>
    </source>
</evidence>
<dbReference type="SUPFAM" id="SSF82866">
    <property type="entry name" value="Multidrug efflux transporter AcrB transmembrane domain"/>
    <property type="match status" value="2"/>
</dbReference>
<feature type="transmembrane region" description="Helical" evidence="9">
    <location>
        <begin position="811"/>
        <end position="835"/>
    </location>
</feature>
<reference evidence="11" key="1">
    <citation type="submission" date="2021-03" db="EMBL/GenBank/DDBJ databases">
        <title>Streptomyces poriferae sp. nov., a novel marine sponge-derived Actinobacteria species with anti-MRSA activity.</title>
        <authorList>
            <person name="Sandoval-Powers M."/>
            <person name="Kralova S."/>
            <person name="Nguyen G.-S."/>
            <person name="Fawwal D."/>
            <person name="Degnes K."/>
            <person name="Klinkenberg G."/>
            <person name="Sletta H."/>
            <person name="Wentzel A."/>
            <person name="Liles M.R."/>
        </authorList>
    </citation>
    <scope>NUCLEOTIDE SEQUENCE</scope>
    <source>
        <strain evidence="11">DSM 41794</strain>
    </source>
</reference>
<feature type="transmembrane region" description="Helical" evidence="9">
    <location>
        <begin position="680"/>
        <end position="700"/>
    </location>
</feature>
<dbReference type="PANTHER" id="PTHR33406:SF6">
    <property type="entry name" value="MEMBRANE PROTEIN YDGH-RELATED"/>
    <property type="match status" value="1"/>
</dbReference>
<evidence type="ECO:0000256" key="1">
    <source>
        <dbReference type="ARBA" id="ARBA00004651"/>
    </source>
</evidence>
<evidence type="ECO:0000313" key="12">
    <source>
        <dbReference type="Proteomes" id="UP000664167"/>
    </source>
</evidence>
<organism evidence="11 12">
    <name type="scientific">Streptomyces beijiangensis</name>
    <dbReference type="NCBI Taxonomy" id="163361"/>
    <lineage>
        <taxon>Bacteria</taxon>
        <taxon>Bacillati</taxon>
        <taxon>Actinomycetota</taxon>
        <taxon>Actinomycetes</taxon>
        <taxon>Kitasatosporales</taxon>
        <taxon>Streptomycetaceae</taxon>
        <taxon>Streptomyces</taxon>
    </lineage>
</organism>
<keyword evidence="4" id="KW-0808">Transferase</keyword>
<dbReference type="GO" id="GO:0016758">
    <property type="term" value="F:hexosyltransferase activity"/>
    <property type="evidence" value="ECO:0007669"/>
    <property type="project" value="InterPro"/>
</dbReference>
<dbReference type="Proteomes" id="UP000664167">
    <property type="component" value="Unassembled WGS sequence"/>
</dbReference>
<dbReference type="Pfam" id="PF09594">
    <property type="entry name" value="GT87"/>
    <property type="match status" value="1"/>
</dbReference>
<comment type="similarity">
    <text evidence="2">Belongs to the resistance-nodulation-cell division (RND) (TC 2.A.6) family. MmpL subfamily.</text>
</comment>
<comment type="caution">
    <text evidence="11">The sequence shown here is derived from an EMBL/GenBank/DDBJ whole genome shotgun (WGS) entry which is preliminary data.</text>
</comment>
<evidence type="ECO:0000256" key="9">
    <source>
        <dbReference type="SAM" id="Phobius"/>
    </source>
</evidence>
<feature type="transmembrane region" description="Helical" evidence="9">
    <location>
        <begin position="273"/>
        <end position="295"/>
    </location>
</feature>
<feature type="transmembrane region" description="Helical" evidence="9">
    <location>
        <begin position="436"/>
        <end position="457"/>
    </location>
</feature>
<keyword evidence="7 9" id="KW-0472">Membrane</keyword>
<dbReference type="EMBL" id="JAFLRJ010000075">
    <property type="protein sequence ID" value="MBO0511909.1"/>
    <property type="molecule type" value="Genomic_DNA"/>
</dbReference>
<evidence type="ECO:0000259" key="10">
    <source>
        <dbReference type="PROSITE" id="PS50156"/>
    </source>
</evidence>
<dbReference type="Pfam" id="PF03176">
    <property type="entry name" value="MMPL"/>
    <property type="match status" value="2"/>
</dbReference>
<accession>A0A939JHV2</accession>
<dbReference type="InterPro" id="IPR000731">
    <property type="entry name" value="SSD"/>
</dbReference>
<sequence>MRPITPLTRCRSARYAPYETRTSRARPPIRTAPGGTLDGVINRRTVLAAALLAALTATLLTTLARDVPEAEQSTLTWWYAACWVLFAAAALALRKVPASHVTALVLAGGIAVALTGLAGPPRTSSDSYRYAWDGRVQAAGISPYDYAPNAPELAKLRDPWLFPAGRPTLINRPSVHTIYPPVAEAYFYAVHQLSPPGARHKPLQVGGVLLATATTAALLLVLRRRKGDPRHAAYWAWCPAVPVEAVNNAHADALGVLLAVVAIGAVVRRKALGGGLLGAAVAVKFLPAVLLPGVLRRRPREVAAVLVPAAAVVALTYLPYVLASRSSVFGYLGGYAQEEGYDDAGARDRYALLRLLLPDSWALPAVIVVMAAVSGLVLFRGDPERPWRGCLLVTGTAFLLMTPGYSWYALLLVARYREELRKHEDRHEAMALALHRAGPAVLASGATVVLGMLVLMAAEMNSTRGLGPVAAIGVAIALLTMLTLFPALLVIFGRWIFWPVKPHYGSPEPTVSGFWARTGDRIALRPRAVWVVTALVLAGLSFGLLQLRADGIGNADAFTGNPDSVVGQKVQAQYFPAGSGDPVVVIANADQADAVRKAVAADPGVVPASIGVPPGSKPVVNGRALFEATTVAAGDSEAAQQTVKRLRHTVHGIPAARAEVGGTTATLIDMNAATRHDNMLIIPLVLLVVLVILGVLLRALVAPLLLIATVVLSFATALGISALVFRYLFDYAGEGTDLPLFVFVFLVALGIDYNIFLSTRIREEAGRQGARKGVVTGLAATGAVITSAGLVLAGTFAVLGTLPMVAFAELGFAVGLGVLLDTFVVRSVLVTSLFLDVGPRVWWPHRLAHDAAALDAAGADRRTEVPSASGSTPQ</sequence>
<evidence type="ECO:0000313" key="11">
    <source>
        <dbReference type="EMBL" id="MBO0511909.1"/>
    </source>
</evidence>
<dbReference type="InterPro" id="IPR050545">
    <property type="entry name" value="Mycobact_MmpL"/>
</dbReference>
<comment type="subcellular location">
    <subcellularLocation>
        <location evidence="1">Cell membrane</location>
        <topology evidence="1">Multi-pass membrane protein</topology>
    </subcellularLocation>
</comment>
<dbReference type="PANTHER" id="PTHR33406">
    <property type="entry name" value="MEMBRANE PROTEIN MJ1562-RELATED"/>
    <property type="match status" value="1"/>
</dbReference>
<feature type="domain" description="SSD" evidence="10">
    <location>
        <begin position="362"/>
        <end position="491"/>
    </location>
</feature>
<gene>
    <name evidence="11" type="ORF">J0695_08780</name>
</gene>
<keyword evidence="3" id="KW-1003">Cell membrane</keyword>
<evidence type="ECO:0000256" key="4">
    <source>
        <dbReference type="ARBA" id="ARBA00022679"/>
    </source>
</evidence>
<proteinExistence type="inferred from homology"/>
<dbReference type="InterPro" id="IPR018584">
    <property type="entry name" value="GT87"/>
</dbReference>
<feature type="transmembrane region" description="Helical" evidence="9">
    <location>
        <begin position="100"/>
        <end position="119"/>
    </location>
</feature>
<dbReference type="PROSITE" id="PS50156">
    <property type="entry name" value="SSD"/>
    <property type="match status" value="1"/>
</dbReference>
<feature type="transmembrane region" description="Helical" evidence="9">
    <location>
        <begin position="391"/>
        <end position="416"/>
    </location>
</feature>
<keyword evidence="5 9" id="KW-0812">Transmembrane</keyword>
<keyword evidence="6 9" id="KW-1133">Transmembrane helix</keyword>
<evidence type="ECO:0000256" key="7">
    <source>
        <dbReference type="ARBA" id="ARBA00023136"/>
    </source>
</evidence>
<name>A0A939JHV2_9ACTN</name>
<feature type="transmembrane region" description="Helical" evidence="9">
    <location>
        <begin position="203"/>
        <end position="222"/>
    </location>
</feature>
<feature type="transmembrane region" description="Helical" evidence="9">
    <location>
        <begin position="361"/>
        <end position="379"/>
    </location>
</feature>
<keyword evidence="12" id="KW-1185">Reference proteome</keyword>
<feature type="transmembrane region" description="Helical" evidence="9">
    <location>
        <begin position="740"/>
        <end position="757"/>
    </location>
</feature>
<dbReference type="AlphaFoldDB" id="A0A939JHV2"/>
<feature type="transmembrane region" description="Helical" evidence="9">
    <location>
        <begin position="528"/>
        <end position="545"/>
    </location>
</feature>
<evidence type="ECO:0000256" key="6">
    <source>
        <dbReference type="ARBA" id="ARBA00022989"/>
    </source>
</evidence>
<protein>
    <submittedName>
        <fullName evidence="11">MMPL family transporter</fullName>
    </submittedName>
</protein>
<feature type="transmembrane region" description="Helical" evidence="9">
    <location>
        <begin position="706"/>
        <end position="728"/>
    </location>
</feature>
<evidence type="ECO:0000256" key="5">
    <source>
        <dbReference type="ARBA" id="ARBA00022692"/>
    </source>
</evidence>
<evidence type="ECO:0000256" key="8">
    <source>
        <dbReference type="ARBA" id="ARBA00024033"/>
    </source>
</evidence>
<feature type="transmembrane region" description="Helical" evidence="9">
    <location>
        <begin position="302"/>
        <end position="322"/>
    </location>
</feature>
<comment type="similarity">
    <text evidence="8">Belongs to the glycosyltransferase 87 family.</text>
</comment>
<dbReference type="InterPro" id="IPR004869">
    <property type="entry name" value="MMPL_dom"/>
</dbReference>
<dbReference type="GO" id="GO:0005886">
    <property type="term" value="C:plasma membrane"/>
    <property type="evidence" value="ECO:0007669"/>
    <property type="project" value="UniProtKB-SubCell"/>
</dbReference>
<dbReference type="Gene3D" id="1.20.1640.10">
    <property type="entry name" value="Multidrug efflux transporter AcrB transmembrane domain"/>
    <property type="match status" value="2"/>
</dbReference>
<feature type="transmembrane region" description="Helical" evidence="9">
    <location>
        <begin position="76"/>
        <end position="93"/>
    </location>
</feature>
<feature type="transmembrane region" description="Helical" evidence="9">
    <location>
        <begin position="469"/>
        <end position="497"/>
    </location>
</feature>
<feature type="transmembrane region" description="Helical" evidence="9">
    <location>
        <begin position="46"/>
        <end position="64"/>
    </location>
</feature>
<evidence type="ECO:0000256" key="3">
    <source>
        <dbReference type="ARBA" id="ARBA00022475"/>
    </source>
</evidence>
<feature type="transmembrane region" description="Helical" evidence="9">
    <location>
        <begin position="777"/>
        <end position="799"/>
    </location>
</feature>